<dbReference type="SUPFAM" id="SSF52540">
    <property type="entry name" value="P-loop containing nucleoside triphosphate hydrolases"/>
    <property type="match status" value="1"/>
</dbReference>
<dbReference type="Pfam" id="PF07525">
    <property type="entry name" value="SOCS_box"/>
    <property type="match status" value="1"/>
</dbReference>
<feature type="region of interest" description="Disordered" evidence="17">
    <location>
        <begin position="366"/>
        <end position="402"/>
    </location>
</feature>
<dbReference type="SMART" id="SM00174">
    <property type="entry name" value="RHO"/>
    <property type="match status" value="1"/>
</dbReference>
<keyword evidence="14" id="KW-0449">Lipoprotein</keyword>
<dbReference type="GO" id="GO:0046872">
    <property type="term" value="F:metal ion binding"/>
    <property type="evidence" value="ECO:0007669"/>
    <property type="project" value="UniProtKB-KW"/>
</dbReference>
<comment type="cofactor">
    <cofactor evidence="1">
        <name>Mg(2+)</name>
        <dbReference type="ChEBI" id="CHEBI:18420"/>
    </cofactor>
</comment>
<sequence length="402" mass="44548">MPSPVSGLLRPPCALQLPQAPPTRPGPARRLRAEKAAPTRGGQPRACELPPKSGALAEVPPQNLLGSTGRLRPANPANVLEDALCESQRSGRSLLEDSVRRRRRWAAAGGRMGSQGSPVKSYDYLLKFLLVCYSSPEYFVILLVCTVSILTDLLASVEPSEERQVEVEGIDYKTTTILLDGRRVKLELWDTSGQGRFCTIFRSYSRGAQGILLVYDITNRWSFDGIDRWIKEIDEHAPGVPRILVGNRLHLAFKRQVPTEQARAYAEKNCMTFFEVSPLCNFNVIESFTELSRIVLMRHGMEKIWRPNRVFSLQDLCCRAIVSCTPVHLIDKLPLPVTIKSHLKSFSMANGMNAVMMHGRSYSLASGAGGSSSKGNSLKRSKSIRPPQSPPQNCSRSNCKIS</sequence>
<keyword evidence="6" id="KW-0479">Metal-binding</keyword>
<comment type="caution">
    <text evidence="19">The sequence shown here is derived from an EMBL/GenBank/DDBJ whole genome shotgun (WGS) entry which is preliminary data.</text>
</comment>
<keyword evidence="7" id="KW-0547">Nucleotide-binding</keyword>
<feature type="region of interest" description="Disordered" evidence="17">
    <location>
        <begin position="1"/>
        <end position="46"/>
    </location>
</feature>
<comment type="catalytic activity">
    <reaction evidence="16">
        <text>GTP + H2O = GDP + phosphate + H(+)</text>
        <dbReference type="Rhea" id="RHEA:19669"/>
        <dbReference type="ChEBI" id="CHEBI:15377"/>
        <dbReference type="ChEBI" id="CHEBI:15378"/>
        <dbReference type="ChEBI" id="CHEBI:37565"/>
        <dbReference type="ChEBI" id="CHEBI:43474"/>
        <dbReference type="ChEBI" id="CHEBI:58189"/>
        <dbReference type="EC" id="3.6.5.2"/>
    </reaction>
    <physiologicalReaction direction="left-to-right" evidence="16">
        <dbReference type="Rhea" id="RHEA:19670"/>
    </physiologicalReaction>
</comment>
<dbReference type="PROSITE" id="PS50225">
    <property type="entry name" value="SOCS"/>
    <property type="match status" value="1"/>
</dbReference>
<dbReference type="GO" id="GO:0005525">
    <property type="term" value="F:GTP binding"/>
    <property type="evidence" value="ECO:0007669"/>
    <property type="project" value="UniProtKB-KW"/>
</dbReference>
<dbReference type="InterPro" id="IPR005225">
    <property type="entry name" value="Small_GTP-bd"/>
</dbReference>
<evidence type="ECO:0000256" key="15">
    <source>
        <dbReference type="ARBA" id="ARBA00023289"/>
    </source>
</evidence>
<gene>
    <name evidence="19" type="ORF">SUZIE_154020</name>
</gene>
<dbReference type="Gene3D" id="3.40.50.300">
    <property type="entry name" value="P-loop containing nucleotide triphosphate hydrolases"/>
    <property type="match status" value="1"/>
</dbReference>
<dbReference type="PRINTS" id="PR00449">
    <property type="entry name" value="RASTRNSFRMNG"/>
</dbReference>
<dbReference type="SMART" id="SM00173">
    <property type="entry name" value="RAS"/>
    <property type="match status" value="1"/>
</dbReference>
<evidence type="ECO:0000256" key="11">
    <source>
        <dbReference type="ARBA" id="ARBA00023134"/>
    </source>
</evidence>
<comment type="subcellular location">
    <subcellularLocation>
        <location evidence="2">Cell membrane</location>
        <topology evidence="2">Lipid-anchor</topology>
        <orientation evidence="2">Cytoplasmic side</orientation>
    </subcellularLocation>
</comment>
<dbReference type="PROSITE" id="PS51421">
    <property type="entry name" value="RAS"/>
    <property type="match status" value="1"/>
</dbReference>
<dbReference type="SMART" id="SM00175">
    <property type="entry name" value="RAB"/>
    <property type="match status" value="1"/>
</dbReference>
<dbReference type="SMART" id="SM00969">
    <property type="entry name" value="SOCS_box"/>
    <property type="match status" value="1"/>
</dbReference>
<dbReference type="SUPFAM" id="SSF158235">
    <property type="entry name" value="SOCS box-like"/>
    <property type="match status" value="1"/>
</dbReference>
<evidence type="ECO:0000313" key="19">
    <source>
        <dbReference type="EMBL" id="MBZ3879655.1"/>
    </source>
</evidence>
<keyword evidence="11" id="KW-0342">GTP-binding</keyword>
<evidence type="ECO:0000256" key="10">
    <source>
        <dbReference type="ARBA" id="ARBA00022842"/>
    </source>
</evidence>
<accession>A0AA41MX06</accession>
<dbReference type="InterPro" id="IPR027417">
    <property type="entry name" value="P-loop_NTPase"/>
</dbReference>
<evidence type="ECO:0000256" key="3">
    <source>
        <dbReference type="ARBA" id="ARBA00004906"/>
    </source>
</evidence>
<evidence type="ECO:0000256" key="5">
    <source>
        <dbReference type="ARBA" id="ARBA00011984"/>
    </source>
</evidence>
<evidence type="ECO:0000256" key="13">
    <source>
        <dbReference type="ARBA" id="ARBA00023139"/>
    </source>
</evidence>
<keyword evidence="9" id="KW-0378">Hydrolase</keyword>
<evidence type="ECO:0000256" key="8">
    <source>
        <dbReference type="ARBA" id="ARBA00022786"/>
    </source>
</evidence>
<dbReference type="SMART" id="SM00253">
    <property type="entry name" value="SOCS"/>
    <property type="match status" value="1"/>
</dbReference>
<dbReference type="GO" id="GO:0003925">
    <property type="term" value="F:G protein activity"/>
    <property type="evidence" value="ECO:0007669"/>
    <property type="project" value="UniProtKB-EC"/>
</dbReference>
<keyword evidence="20" id="KW-1185">Reference proteome</keyword>
<dbReference type="FunFam" id="3.40.50.300:FF:000371">
    <property type="entry name" value="RAB40C, member RAS oncogene family"/>
    <property type="match status" value="1"/>
</dbReference>
<dbReference type="GO" id="GO:0005886">
    <property type="term" value="C:plasma membrane"/>
    <property type="evidence" value="ECO:0007669"/>
    <property type="project" value="UniProtKB-SubCell"/>
</dbReference>
<protein>
    <recommendedName>
        <fullName evidence="5">small monomeric GTPase</fullName>
        <ecNumber evidence="5">3.6.5.2</ecNumber>
    </recommendedName>
</protein>
<dbReference type="Proteomes" id="UP001166674">
    <property type="component" value="Unassembled WGS sequence"/>
</dbReference>
<dbReference type="AlphaFoldDB" id="A0AA41MX06"/>
<evidence type="ECO:0000256" key="12">
    <source>
        <dbReference type="ARBA" id="ARBA00023136"/>
    </source>
</evidence>
<evidence type="ECO:0000256" key="4">
    <source>
        <dbReference type="ARBA" id="ARBA00006270"/>
    </source>
</evidence>
<keyword evidence="15" id="KW-0636">Prenylation</keyword>
<feature type="domain" description="SOCS box" evidence="18">
    <location>
        <begin position="296"/>
        <end position="349"/>
    </location>
</feature>
<evidence type="ECO:0000256" key="1">
    <source>
        <dbReference type="ARBA" id="ARBA00001946"/>
    </source>
</evidence>
<dbReference type="EC" id="3.6.5.2" evidence="5"/>
<reference evidence="19" key="1">
    <citation type="submission" date="2020-03" db="EMBL/GenBank/DDBJ databases">
        <title>Studies in the Genomics of Life Span.</title>
        <authorList>
            <person name="Glass D."/>
        </authorList>
    </citation>
    <scope>NUCLEOTIDE SEQUENCE</scope>
    <source>
        <strain evidence="19">SUZIE</strain>
        <tissue evidence="19">Muscle</tissue>
    </source>
</reference>
<dbReference type="CDD" id="cd03742">
    <property type="entry name" value="SOCS_Rab40"/>
    <property type="match status" value="1"/>
</dbReference>
<evidence type="ECO:0000313" key="20">
    <source>
        <dbReference type="Proteomes" id="UP001166674"/>
    </source>
</evidence>
<evidence type="ECO:0000256" key="17">
    <source>
        <dbReference type="SAM" id="MobiDB-lite"/>
    </source>
</evidence>
<evidence type="ECO:0000256" key="9">
    <source>
        <dbReference type="ARBA" id="ARBA00022801"/>
    </source>
</evidence>
<evidence type="ECO:0000256" key="14">
    <source>
        <dbReference type="ARBA" id="ARBA00023288"/>
    </source>
</evidence>
<dbReference type="Pfam" id="PF00071">
    <property type="entry name" value="Ras"/>
    <property type="match status" value="1"/>
</dbReference>
<keyword evidence="12" id="KW-0472">Membrane</keyword>
<keyword evidence="13" id="KW-0564">Palmitate</keyword>
<dbReference type="InterPro" id="IPR001496">
    <property type="entry name" value="SOCS_box"/>
</dbReference>
<dbReference type="PROSITE" id="PS51419">
    <property type="entry name" value="RAB"/>
    <property type="match status" value="1"/>
</dbReference>
<dbReference type="GO" id="GO:0005737">
    <property type="term" value="C:cytoplasm"/>
    <property type="evidence" value="ECO:0007669"/>
    <property type="project" value="UniProtKB-ARBA"/>
</dbReference>
<proteinExistence type="inferred from homology"/>
<comment type="similarity">
    <text evidence="4">Belongs to the small GTPase superfamily. Rab family.</text>
</comment>
<evidence type="ECO:0000259" key="18">
    <source>
        <dbReference type="PROSITE" id="PS50225"/>
    </source>
</evidence>
<dbReference type="NCBIfam" id="TIGR00231">
    <property type="entry name" value="small_GTP"/>
    <property type="match status" value="1"/>
</dbReference>
<dbReference type="EMBL" id="JAATJV010367800">
    <property type="protein sequence ID" value="MBZ3879655.1"/>
    <property type="molecule type" value="Genomic_DNA"/>
</dbReference>
<dbReference type="PANTHER" id="PTHR47980">
    <property type="entry name" value="LD44762P"/>
    <property type="match status" value="1"/>
</dbReference>
<dbReference type="InterPro" id="IPR001806">
    <property type="entry name" value="Small_GTPase"/>
</dbReference>
<evidence type="ECO:0000256" key="16">
    <source>
        <dbReference type="ARBA" id="ARBA00047660"/>
    </source>
</evidence>
<comment type="pathway">
    <text evidence="3">Protein modification; protein ubiquitination.</text>
</comment>
<organism evidence="19 20">
    <name type="scientific">Sciurus carolinensis</name>
    <name type="common">Eastern gray squirrel</name>
    <dbReference type="NCBI Taxonomy" id="30640"/>
    <lineage>
        <taxon>Eukaryota</taxon>
        <taxon>Metazoa</taxon>
        <taxon>Chordata</taxon>
        <taxon>Craniata</taxon>
        <taxon>Vertebrata</taxon>
        <taxon>Euteleostomi</taxon>
        <taxon>Mammalia</taxon>
        <taxon>Eutheria</taxon>
        <taxon>Euarchontoglires</taxon>
        <taxon>Glires</taxon>
        <taxon>Rodentia</taxon>
        <taxon>Sciuromorpha</taxon>
        <taxon>Sciuridae</taxon>
        <taxon>Sciurinae</taxon>
        <taxon>Sciurini</taxon>
        <taxon>Sciurus</taxon>
    </lineage>
</organism>
<name>A0AA41MX06_SCICA</name>
<feature type="compositionally biased region" description="Low complexity" evidence="17">
    <location>
        <begin position="8"/>
        <end position="18"/>
    </location>
</feature>
<dbReference type="GO" id="GO:0035556">
    <property type="term" value="P:intracellular signal transduction"/>
    <property type="evidence" value="ECO:0007669"/>
    <property type="project" value="InterPro"/>
</dbReference>
<feature type="compositionally biased region" description="Polar residues" evidence="17">
    <location>
        <begin position="391"/>
        <end position="402"/>
    </location>
</feature>
<dbReference type="InterPro" id="IPR050305">
    <property type="entry name" value="Small_GTPase_Rab"/>
</dbReference>
<evidence type="ECO:0000256" key="6">
    <source>
        <dbReference type="ARBA" id="ARBA00022723"/>
    </source>
</evidence>
<evidence type="ECO:0000256" key="7">
    <source>
        <dbReference type="ARBA" id="ARBA00022741"/>
    </source>
</evidence>
<keyword evidence="10" id="KW-0460">Magnesium</keyword>
<evidence type="ECO:0000256" key="2">
    <source>
        <dbReference type="ARBA" id="ARBA00004342"/>
    </source>
</evidence>
<dbReference type="InterPro" id="IPR036036">
    <property type="entry name" value="SOCS_box-like_dom_sf"/>
</dbReference>
<keyword evidence="8" id="KW-0833">Ubl conjugation pathway</keyword>